<evidence type="ECO:0000313" key="7">
    <source>
        <dbReference type="Proteomes" id="UP001367508"/>
    </source>
</evidence>
<dbReference type="Pfam" id="PF03081">
    <property type="entry name" value="Exo70_C"/>
    <property type="match status" value="1"/>
</dbReference>
<feature type="region of interest" description="Disordered" evidence="4">
    <location>
        <begin position="143"/>
        <end position="162"/>
    </location>
</feature>
<dbReference type="SUPFAM" id="SSF74788">
    <property type="entry name" value="Cullin repeat-like"/>
    <property type="match status" value="1"/>
</dbReference>
<gene>
    <name evidence="6" type="ORF">VNO77_16252</name>
</gene>
<dbReference type="InterPro" id="IPR016159">
    <property type="entry name" value="Cullin_repeat-like_dom_sf"/>
</dbReference>
<proteinExistence type="inferred from homology"/>
<evidence type="ECO:0000256" key="2">
    <source>
        <dbReference type="ARBA" id="ARBA00022448"/>
    </source>
</evidence>
<accession>A0AAN9M0U5</accession>
<dbReference type="Gene3D" id="1.20.1280.170">
    <property type="entry name" value="Exocyst complex component Exo70"/>
    <property type="match status" value="1"/>
</dbReference>
<dbReference type="GO" id="GO:0000145">
    <property type="term" value="C:exocyst"/>
    <property type="evidence" value="ECO:0007669"/>
    <property type="project" value="InterPro"/>
</dbReference>
<keyword evidence="3" id="KW-0268">Exocytosis</keyword>
<dbReference type="GO" id="GO:0015031">
    <property type="term" value="P:protein transport"/>
    <property type="evidence" value="ECO:0007669"/>
    <property type="project" value="UniProtKB-KW"/>
</dbReference>
<organism evidence="6 7">
    <name type="scientific">Canavalia gladiata</name>
    <name type="common">Sword bean</name>
    <name type="synonym">Dolichos gladiatus</name>
    <dbReference type="NCBI Taxonomy" id="3824"/>
    <lineage>
        <taxon>Eukaryota</taxon>
        <taxon>Viridiplantae</taxon>
        <taxon>Streptophyta</taxon>
        <taxon>Embryophyta</taxon>
        <taxon>Tracheophyta</taxon>
        <taxon>Spermatophyta</taxon>
        <taxon>Magnoliopsida</taxon>
        <taxon>eudicotyledons</taxon>
        <taxon>Gunneridae</taxon>
        <taxon>Pentapetalae</taxon>
        <taxon>rosids</taxon>
        <taxon>fabids</taxon>
        <taxon>Fabales</taxon>
        <taxon>Fabaceae</taxon>
        <taxon>Papilionoideae</taxon>
        <taxon>50 kb inversion clade</taxon>
        <taxon>NPAAA clade</taxon>
        <taxon>indigoferoid/millettioid clade</taxon>
        <taxon>Phaseoleae</taxon>
        <taxon>Canavalia</taxon>
    </lineage>
</organism>
<dbReference type="InterPro" id="IPR046364">
    <property type="entry name" value="Exo70_C"/>
</dbReference>
<dbReference type="PANTHER" id="PTHR12542:SF38">
    <property type="entry name" value="EXOCYST SUBUNIT EXO70 FAMILY PROTEIN"/>
    <property type="match status" value="1"/>
</dbReference>
<feature type="domain" description="Exocyst complex subunit Exo70 C-terminal" evidence="5">
    <location>
        <begin position="234"/>
        <end position="594"/>
    </location>
</feature>
<comment type="similarity">
    <text evidence="1 3">Belongs to the EXO70 family.</text>
</comment>
<dbReference type="GO" id="GO:0005546">
    <property type="term" value="F:phosphatidylinositol-4,5-bisphosphate binding"/>
    <property type="evidence" value="ECO:0007669"/>
    <property type="project" value="InterPro"/>
</dbReference>
<feature type="region of interest" description="Disordered" evidence="4">
    <location>
        <begin position="11"/>
        <end position="38"/>
    </location>
</feature>
<feature type="compositionally biased region" description="Low complexity" evidence="4">
    <location>
        <begin position="20"/>
        <end position="37"/>
    </location>
</feature>
<reference evidence="6 7" key="1">
    <citation type="submission" date="2024-01" db="EMBL/GenBank/DDBJ databases">
        <title>The genomes of 5 underutilized Papilionoideae crops provide insights into root nodulation and disease resistanc.</title>
        <authorList>
            <person name="Jiang F."/>
        </authorList>
    </citation>
    <scope>NUCLEOTIDE SEQUENCE [LARGE SCALE GENOMIC DNA]</scope>
    <source>
        <strain evidence="6">LVBAO_FW01</strain>
        <tissue evidence="6">Leaves</tissue>
    </source>
</reference>
<evidence type="ECO:0000256" key="3">
    <source>
        <dbReference type="RuleBase" id="RU365026"/>
    </source>
</evidence>
<evidence type="ECO:0000256" key="4">
    <source>
        <dbReference type="SAM" id="MobiDB-lite"/>
    </source>
</evidence>
<evidence type="ECO:0000313" key="6">
    <source>
        <dbReference type="EMBL" id="KAK7345644.1"/>
    </source>
</evidence>
<dbReference type="PANTHER" id="PTHR12542">
    <property type="entry name" value="EXOCYST COMPLEX PROTEIN EXO70"/>
    <property type="match status" value="1"/>
</dbReference>
<keyword evidence="7" id="KW-1185">Reference proteome</keyword>
<comment type="function">
    <text evidence="3">Component of the exocyst complex.</text>
</comment>
<dbReference type="Pfam" id="PF20669">
    <property type="entry name" value="Exo70_N"/>
    <property type="match status" value="1"/>
</dbReference>
<comment type="caution">
    <text evidence="6">The sequence shown here is derived from an EMBL/GenBank/DDBJ whole genome shotgun (WGS) entry which is preliminary data.</text>
</comment>
<evidence type="ECO:0000259" key="5">
    <source>
        <dbReference type="Pfam" id="PF03081"/>
    </source>
</evidence>
<dbReference type="InterPro" id="IPR004140">
    <property type="entry name" value="Exo70"/>
</dbReference>
<sequence length="604" mass="68210">MRILCFEPKTPSFSLSRHNSPPSILSSTATTPSSSPDDSIEAAEALILKWNHETSAYAKVTSLFYDDKTEAMEYIHCVKELQKTMHSLLLQNPSSPKLILAQKLMQIAMKRLQKEFYQILSMNRAHLDPESISTRSSRTSFCSDSFDDASPEEDVRTSGDSISEVERVSSEAMADLKSIADCMVSNGYAKECFSVYTTMRKSIVDEAIYHLNVEELSSSKVKKMAWEVIDLKIKSWLEAVRISVRTLFAAERILCDNVFDASRSITEVCFAEISRNGATLLFGFPELVIRTKKSPPEKIFRLLEMYTAIAALWPEIESIFSFNSTAATRSQASASLLRLAKSVRTALSEFETAIQKDSSKSPANFGGVHSLTAQVMNHLSILADYSNALSEIFLGVPPPPNSPLRESYLYSPESDNTSASAFSTRMAWLILILLCKIDRKSRNYKDISFSYLFLANNLRHVVAKVRTSNLHCILGDDWISKHEAKVKRLLANYERVAWGKVISSLPENPSAVISPTEVRVVFVNFNFEFEKTYRKQSACIVPEQEFQEEIKASLARKITPTYREIYETQRIAVGSMREMRKYVTFTPEDVDNYLMNLFFVGRAS</sequence>
<dbReference type="AlphaFoldDB" id="A0AAN9M0U5"/>
<keyword evidence="3" id="KW-0653">Protein transport</keyword>
<name>A0AAN9M0U5_CANGL</name>
<dbReference type="EMBL" id="JAYMYQ010000003">
    <property type="protein sequence ID" value="KAK7345644.1"/>
    <property type="molecule type" value="Genomic_DNA"/>
</dbReference>
<protein>
    <recommendedName>
        <fullName evidence="3">Exocyst subunit Exo70 family protein</fullName>
    </recommendedName>
</protein>
<dbReference type="GO" id="GO:0006887">
    <property type="term" value="P:exocytosis"/>
    <property type="evidence" value="ECO:0007669"/>
    <property type="project" value="UniProtKB-KW"/>
</dbReference>
<evidence type="ECO:0000256" key="1">
    <source>
        <dbReference type="ARBA" id="ARBA00006756"/>
    </source>
</evidence>
<keyword evidence="2 3" id="KW-0813">Transport</keyword>
<dbReference type="Proteomes" id="UP001367508">
    <property type="component" value="Unassembled WGS sequence"/>
</dbReference>